<dbReference type="InterPro" id="IPR001611">
    <property type="entry name" value="Leu-rich_rpt"/>
</dbReference>
<feature type="signal peptide" evidence="8">
    <location>
        <begin position="1"/>
        <end position="25"/>
    </location>
</feature>
<evidence type="ECO:0000256" key="6">
    <source>
        <dbReference type="ARBA" id="ARBA00023136"/>
    </source>
</evidence>
<dbReference type="FunFam" id="3.80.10.10:FF:000269">
    <property type="entry name" value="Piriformospora indica-insensitive protein 2"/>
    <property type="match status" value="1"/>
</dbReference>
<evidence type="ECO:0000256" key="4">
    <source>
        <dbReference type="ARBA" id="ARBA00022729"/>
    </source>
</evidence>
<keyword evidence="6" id="KW-0472">Membrane</keyword>
<evidence type="ECO:0000256" key="8">
    <source>
        <dbReference type="SAM" id="SignalP"/>
    </source>
</evidence>
<dbReference type="EMBL" id="NMUH01001713">
    <property type="protein sequence ID" value="MQL94769.1"/>
    <property type="molecule type" value="Genomic_DNA"/>
</dbReference>
<evidence type="ECO:0000256" key="1">
    <source>
        <dbReference type="ARBA" id="ARBA00004236"/>
    </source>
</evidence>
<protein>
    <submittedName>
        <fullName evidence="9">Uncharacterized protein</fullName>
    </submittedName>
</protein>
<accession>A0A843VUA0</accession>
<evidence type="ECO:0000256" key="7">
    <source>
        <dbReference type="SAM" id="MobiDB-lite"/>
    </source>
</evidence>
<reference evidence="9" key="1">
    <citation type="submission" date="2017-07" db="EMBL/GenBank/DDBJ databases">
        <title>Taro Niue Genome Assembly and Annotation.</title>
        <authorList>
            <person name="Atibalentja N."/>
            <person name="Keating K."/>
            <person name="Fields C.J."/>
        </authorList>
    </citation>
    <scope>NUCLEOTIDE SEQUENCE</scope>
    <source>
        <strain evidence="9">Niue_2</strain>
        <tissue evidence="9">Leaf</tissue>
    </source>
</reference>
<dbReference type="SUPFAM" id="SSF52058">
    <property type="entry name" value="L domain-like"/>
    <property type="match status" value="1"/>
</dbReference>
<organism evidence="9 10">
    <name type="scientific">Colocasia esculenta</name>
    <name type="common">Wild taro</name>
    <name type="synonym">Arum esculentum</name>
    <dbReference type="NCBI Taxonomy" id="4460"/>
    <lineage>
        <taxon>Eukaryota</taxon>
        <taxon>Viridiplantae</taxon>
        <taxon>Streptophyta</taxon>
        <taxon>Embryophyta</taxon>
        <taxon>Tracheophyta</taxon>
        <taxon>Spermatophyta</taxon>
        <taxon>Magnoliopsida</taxon>
        <taxon>Liliopsida</taxon>
        <taxon>Araceae</taxon>
        <taxon>Aroideae</taxon>
        <taxon>Colocasieae</taxon>
        <taxon>Colocasia</taxon>
    </lineage>
</organism>
<keyword evidence="2" id="KW-1003">Cell membrane</keyword>
<dbReference type="SMART" id="SM00369">
    <property type="entry name" value="LRR_TYP"/>
    <property type="match status" value="5"/>
</dbReference>
<name>A0A843VUA0_COLES</name>
<dbReference type="Gene3D" id="3.80.10.10">
    <property type="entry name" value="Ribonuclease Inhibitor"/>
    <property type="match status" value="3"/>
</dbReference>
<keyword evidence="4 8" id="KW-0732">Signal</keyword>
<dbReference type="Proteomes" id="UP000652761">
    <property type="component" value="Unassembled WGS sequence"/>
</dbReference>
<dbReference type="PANTHER" id="PTHR48007:SF4">
    <property type="entry name" value="LEUCINE-RICH REPEAT RECEPTOR-LIKE PROTEIN KINASE PXC1"/>
    <property type="match status" value="1"/>
</dbReference>
<feature type="chain" id="PRO_5032947557" evidence="8">
    <location>
        <begin position="26"/>
        <end position="501"/>
    </location>
</feature>
<dbReference type="InterPro" id="IPR003591">
    <property type="entry name" value="Leu-rich_rpt_typical-subtyp"/>
</dbReference>
<keyword evidence="10" id="KW-1185">Reference proteome</keyword>
<keyword evidence="3" id="KW-0433">Leucine-rich repeat</keyword>
<dbReference type="GO" id="GO:0005886">
    <property type="term" value="C:plasma membrane"/>
    <property type="evidence" value="ECO:0007669"/>
    <property type="project" value="UniProtKB-SubCell"/>
</dbReference>
<comment type="caution">
    <text evidence="9">The sequence shown here is derived from an EMBL/GenBank/DDBJ whole genome shotgun (WGS) entry which is preliminary data.</text>
</comment>
<proteinExistence type="predicted"/>
<evidence type="ECO:0000256" key="5">
    <source>
        <dbReference type="ARBA" id="ARBA00022737"/>
    </source>
</evidence>
<dbReference type="Pfam" id="PF00560">
    <property type="entry name" value="LRR_1"/>
    <property type="match status" value="2"/>
</dbReference>
<dbReference type="Pfam" id="PF13855">
    <property type="entry name" value="LRR_8"/>
    <property type="match status" value="2"/>
</dbReference>
<dbReference type="InterPro" id="IPR032675">
    <property type="entry name" value="LRR_dom_sf"/>
</dbReference>
<gene>
    <name evidence="9" type="ORF">Taro_027417</name>
</gene>
<evidence type="ECO:0000256" key="2">
    <source>
        <dbReference type="ARBA" id="ARBA00022475"/>
    </source>
</evidence>
<dbReference type="FunFam" id="3.80.10.10:FF:000299">
    <property type="entry name" value="Piriformospora indica-insensitive protein 2"/>
    <property type="match status" value="1"/>
</dbReference>
<comment type="subcellular location">
    <subcellularLocation>
        <location evidence="1">Cell membrane</location>
    </subcellularLocation>
</comment>
<dbReference type="InterPro" id="IPR046959">
    <property type="entry name" value="PRK1-6/SRF4-like"/>
</dbReference>
<keyword evidence="5" id="KW-0677">Repeat</keyword>
<evidence type="ECO:0000313" key="10">
    <source>
        <dbReference type="Proteomes" id="UP000652761"/>
    </source>
</evidence>
<sequence length="501" mass="52468">MASSLRPLSMALLVLLSLRIPPSLSEFTAVVPDLPAPAGPPRTDPDEQRAVYEVMAATGNGWAASIPDVCREGWHGIECAPDGAGVRHVVSLSFGALSDDTGFPNCDRRSSFLSPALARLPRLRSVFFYRCFNGNPQQIPAFLGGLGPALRTLVLRENGLVGAVPAELGNLTSLRVLDLHGNHLSSWIPPSLASLTRLQLLDMGENSLRGVVPRLRSPLLKVLDLSGNQLGGPIPPTIGDCGLLIKLDLSRNRLGGRIPESLGSLRELILLDLSSNRLTGPLPGSLRSLTSLRSLILSGNHMGPAAIPGEALAGMKDLNTLALSGMGLQGPIPESIGQIAGLRVLHLDGNNLEGTIPGSFRDLGELSELKLDNNRLEGPLPFDRKMLWRMGRKLSVSNNSGLCYDAVATEGFQPGVAPCAAGTTRTRAPVAAAAAGKAASRGGAGERMVKHPAMSDGQGAHPYSSGASAAAHGCGTGLLHLLLPAMGVLLPALPLLRSPWL</sequence>
<evidence type="ECO:0000256" key="3">
    <source>
        <dbReference type="ARBA" id="ARBA00022614"/>
    </source>
</evidence>
<dbReference type="GO" id="GO:0051707">
    <property type="term" value="P:response to other organism"/>
    <property type="evidence" value="ECO:0007669"/>
    <property type="project" value="UniProtKB-ARBA"/>
</dbReference>
<feature type="region of interest" description="Disordered" evidence="7">
    <location>
        <begin position="441"/>
        <end position="462"/>
    </location>
</feature>
<dbReference type="PANTHER" id="PTHR48007">
    <property type="entry name" value="LEUCINE-RICH REPEAT RECEPTOR-LIKE PROTEIN KINASE PXC1"/>
    <property type="match status" value="1"/>
</dbReference>
<evidence type="ECO:0000313" key="9">
    <source>
        <dbReference type="EMBL" id="MQL94769.1"/>
    </source>
</evidence>
<dbReference type="PROSITE" id="PS51450">
    <property type="entry name" value="LRR"/>
    <property type="match status" value="1"/>
</dbReference>
<dbReference type="AlphaFoldDB" id="A0A843VUA0"/>
<dbReference type="OrthoDB" id="676979at2759"/>